<feature type="transmembrane region" description="Helical" evidence="6">
    <location>
        <begin position="321"/>
        <end position="344"/>
    </location>
</feature>
<feature type="transmembrane region" description="Helical" evidence="6">
    <location>
        <begin position="131"/>
        <end position="155"/>
    </location>
</feature>
<keyword evidence="2" id="KW-1003">Cell membrane</keyword>
<evidence type="ECO:0000256" key="1">
    <source>
        <dbReference type="ARBA" id="ARBA00004651"/>
    </source>
</evidence>
<evidence type="ECO:0000256" key="6">
    <source>
        <dbReference type="SAM" id="Phobius"/>
    </source>
</evidence>
<dbReference type="GO" id="GO:0005886">
    <property type="term" value="C:plasma membrane"/>
    <property type="evidence" value="ECO:0007669"/>
    <property type="project" value="UniProtKB-SubCell"/>
</dbReference>
<accession>T1BNK5</accession>
<sequence length="385" mass="43661">MLACPAGYEASARTMLDLLIPWEFSPTLLAVWLAAALLYALGAQRRRVPRARQALFWCGMALVYFALLTHFDYYALHQFFVDRIQQVLMHHLAPLLIMLAYPLGVWRAALPLRWRARLLRPFARAWPWRAVAALLFNPLLATLLFVALVLVWLIPRVMTLAMLDWRLYLLMNWSMLLSGLIYWGLVLDHRRRPPARMAPGLRVLSPALSMTPQILVGAIITFSNTDLYPIFSICGRALDINVLTDQQYGGLITWVPAAIIEAIAALLALRTWMRLSQRPRRATPRAALPLPRPEPRAPRCSQSCTDRATIRSHSEGRARMFTFLLWLILLVLCWPLALLALVLYPLLWLLLLPFRLVGFAVGGVLALVAALFMLPARVLRGPALR</sequence>
<proteinExistence type="predicted"/>
<feature type="transmembrane region" description="Helical" evidence="6">
    <location>
        <begin position="167"/>
        <end position="187"/>
    </location>
</feature>
<keyword evidence="4 6" id="KW-1133">Transmembrane helix</keyword>
<keyword evidence="3 6" id="KW-0812">Transmembrane</keyword>
<evidence type="ECO:0000256" key="4">
    <source>
        <dbReference type="ARBA" id="ARBA00022989"/>
    </source>
</evidence>
<protein>
    <submittedName>
        <fullName evidence="7">Inner membrane protein</fullName>
    </submittedName>
</protein>
<evidence type="ECO:0000256" key="2">
    <source>
        <dbReference type="ARBA" id="ARBA00022475"/>
    </source>
</evidence>
<keyword evidence="5 6" id="KW-0472">Membrane</keyword>
<feature type="transmembrane region" description="Helical" evidence="6">
    <location>
        <begin position="24"/>
        <end position="42"/>
    </location>
</feature>
<evidence type="ECO:0000313" key="7">
    <source>
        <dbReference type="EMBL" id="EQD55555.1"/>
    </source>
</evidence>
<dbReference type="InterPro" id="IPR019108">
    <property type="entry name" value="Caa3_assmbl_CtaG-rel"/>
</dbReference>
<comment type="caution">
    <text evidence="7">The sequence shown here is derived from an EMBL/GenBank/DDBJ whole genome shotgun (WGS) entry which is preliminary data.</text>
</comment>
<comment type="subcellular location">
    <subcellularLocation>
        <location evidence="1">Cell membrane</location>
        <topology evidence="1">Multi-pass membrane protein</topology>
    </subcellularLocation>
</comment>
<organism evidence="7">
    <name type="scientific">mine drainage metagenome</name>
    <dbReference type="NCBI Taxonomy" id="410659"/>
    <lineage>
        <taxon>unclassified sequences</taxon>
        <taxon>metagenomes</taxon>
        <taxon>ecological metagenomes</taxon>
    </lineage>
</organism>
<evidence type="ECO:0000256" key="3">
    <source>
        <dbReference type="ARBA" id="ARBA00022692"/>
    </source>
</evidence>
<name>T1BNK5_9ZZZZ</name>
<feature type="transmembrane region" description="Helical" evidence="6">
    <location>
        <begin position="54"/>
        <end position="76"/>
    </location>
</feature>
<dbReference type="EMBL" id="AUZZ01003938">
    <property type="protein sequence ID" value="EQD55555.1"/>
    <property type="molecule type" value="Genomic_DNA"/>
</dbReference>
<reference evidence="7" key="2">
    <citation type="journal article" date="2014" name="ISME J.">
        <title>Microbial stratification in low pH oxic and suboxic macroscopic growths along an acid mine drainage.</title>
        <authorList>
            <person name="Mendez-Garcia C."/>
            <person name="Mesa V."/>
            <person name="Sprenger R.R."/>
            <person name="Richter M."/>
            <person name="Diez M.S."/>
            <person name="Solano J."/>
            <person name="Bargiela R."/>
            <person name="Golyshina O.V."/>
            <person name="Manteca A."/>
            <person name="Ramos J.L."/>
            <person name="Gallego J.R."/>
            <person name="Llorente I."/>
            <person name="Martins Dos Santos V.A."/>
            <person name="Jensen O.N."/>
            <person name="Pelaez A.I."/>
            <person name="Sanchez J."/>
            <person name="Ferrer M."/>
        </authorList>
    </citation>
    <scope>NUCLEOTIDE SEQUENCE</scope>
</reference>
<dbReference type="AlphaFoldDB" id="T1BNK5"/>
<feature type="transmembrane region" description="Helical" evidence="6">
    <location>
        <begin position="356"/>
        <end position="379"/>
    </location>
</feature>
<feature type="transmembrane region" description="Helical" evidence="6">
    <location>
        <begin position="251"/>
        <end position="272"/>
    </location>
</feature>
<evidence type="ECO:0000256" key="5">
    <source>
        <dbReference type="ARBA" id="ARBA00023136"/>
    </source>
</evidence>
<dbReference type="Pfam" id="PF09678">
    <property type="entry name" value="Caa3_CtaG"/>
    <property type="match status" value="1"/>
</dbReference>
<feature type="transmembrane region" description="Helical" evidence="6">
    <location>
        <begin position="88"/>
        <end position="110"/>
    </location>
</feature>
<feature type="transmembrane region" description="Helical" evidence="6">
    <location>
        <begin position="199"/>
        <end position="222"/>
    </location>
</feature>
<reference evidence="7" key="1">
    <citation type="submission" date="2013-08" db="EMBL/GenBank/DDBJ databases">
        <authorList>
            <person name="Mendez C."/>
            <person name="Richter M."/>
            <person name="Ferrer M."/>
            <person name="Sanchez J."/>
        </authorList>
    </citation>
    <scope>NUCLEOTIDE SEQUENCE</scope>
</reference>
<gene>
    <name evidence="7" type="ORF">B2A_05657</name>
</gene>